<name>E1YMS9_9BACT</name>
<feature type="binding site" evidence="12">
    <location>
        <position position="238"/>
    </location>
    <ligand>
        <name>Zn(2+)</name>
        <dbReference type="ChEBI" id="CHEBI:29105"/>
    </ligand>
</feature>
<evidence type="ECO:0000256" key="4">
    <source>
        <dbReference type="ARBA" id="ARBA00022490"/>
    </source>
</evidence>
<feature type="short sequence motif" description="'HIGH' region" evidence="12">
    <location>
        <begin position="31"/>
        <end position="41"/>
    </location>
</feature>
<dbReference type="GO" id="GO:0006423">
    <property type="term" value="P:cysteinyl-tRNA aminoacylation"/>
    <property type="evidence" value="ECO:0007669"/>
    <property type="project" value="UniProtKB-UniRule"/>
</dbReference>
<sequence>MSLRIYNTIERKKVPFEPVQPGKVSMYVCGPTVYDSCHIGHARSVIVFDVILKYLNATGLEVTYVRNFTDVDDKIINRAVQLGIESHEVAERYIKEFYEDMDALNIKRATIEPKATEHIDKIIALIEILLKKEIAYRIDGDIYYSVDKFKDYGKLSGRKLEDMEAGARVEIDERKNNPFDFALWKSQKPGEPYWESPWGRGRPGWHIECSAMSSAYLGETFDIHGGGKDLIFPHHENEIAQSEGAFEKPFAKYWVHNGFVNINHEKMSKSLGNFLLIKDILKSYHPDSVRLFLLSNHYRSPIDFTDKAMEESEAALDKIYSAIQRVEEIADITGKDFINYPEGYWEKFCESMDDDFNTAKGIGYLFDSVRHINRLLDENSNSDEIKTIINSIYADIRKMGDVIGILSEPAERI</sequence>
<feature type="binding site" evidence="12">
    <location>
        <position position="209"/>
    </location>
    <ligand>
        <name>Zn(2+)</name>
        <dbReference type="ChEBI" id="CHEBI:29105"/>
    </ligand>
</feature>
<keyword evidence="6 12" id="KW-0479">Metal-binding</keyword>
<keyword evidence="4 12" id="KW-0963">Cytoplasm</keyword>
<gene>
    <name evidence="12" type="primary">cysS</name>
    <name evidence="14" type="ORF">N47_O12920</name>
</gene>
<evidence type="ECO:0000259" key="13">
    <source>
        <dbReference type="SMART" id="SM00840"/>
    </source>
</evidence>
<proteinExistence type="inferred from homology"/>
<comment type="subunit">
    <text evidence="3 12">Monomer.</text>
</comment>
<dbReference type="SUPFAM" id="SSF52374">
    <property type="entry name" value="Nucleotidylyl transferase"/>
    <property type="match status" value="1"/>
</dbReference>
<dbReference type="InterPro" id="IPR024909">
    <property type="entry name" value="Cys-tRNA/MSH_ligase"/>
</dbReference>
<dbReference type="SUPFAM" id="SSF47323">
    <property type="entry name" value="Anticodon-binding domain of a subclass of class I aminoacyl-tRNA synthetases"/>
    <property type="match status" value="1"/>
</dbReference>
<protein>
    <recommendedName>
        <fullName evidence="12">Cysteine--tRNA ligase</fullName>
        <ecNumber evidence="12">6.1.1.16</ecNumber>
    </recommendedName>
    <alternativeName>
        <fullName evidence="12">Cysteinyl-tRNA synthetase</fullName>
        <shortName evidence="12">CysRS</shortName>
    </alternativeName>
</protein>
<dbReference type="NCBIfam" id="TIGR00435">
    <property type="entry name" value="cysS"/>
    <property type="match status" value="1"/>
</dbReference>
<organism evidence="14">
    <name type="scientific">uncultured Desulfobacterium sp</name>
    <dbReference type="NCBI Taxonomy" id="201089"/>
    <lineage>
        <taxon>Bacteria</taxon>
        <taxon>Pseudomonadati</taxon>
        <taxon>Thermodesulfobacteriota</taxon>
        <taxon>Desulfobacteria</taxon>
        <taxon>Desulfobacterales</taxon>
        <taxon>Desulfobacteriaceae</taxon>
        <taxon>Desulfobacterium</taxon>
        <taxon>environmental samples</taxon>
    </lineage>
</organism>
<comment type="cofactor">
    <cofactor evidence="12">
        <name>Zn(2+)</name>
        <dbReference type="ChEBI" id="CHEBI:29105"/>
    </cofactor>
    <text evidence="12">Binds 1 zinc ion per subunit.</text>
</comment>
<keyword evidence="8 12" id="KW-0862">Zinc</keyword>
<dbReference type="EC" id="6.1.1.16" evidence="12"/>
<evidence type="ECO:0000256" key="9">
    <source>
        <dbReference type="ARBA" id="ARBA00022840"/>
    </source>
</evidence>
<accession>E1YMS9</accession>
<dbReference type="PRINTS" id="PR00983">
    <property type="entry name" value="TRNASYNTHCYS"/>
</dbReference>
<dbReference type="SMART" id="SM00840">
    <property type="entry name" value="DALR_2"/>
    <property type="match status" value="1"/>
</dbReference>
<evidence type="ECO:0000256" key="10">
    <source>
        <dbReference type="ARBA" id="ARBA00022917"/>
    </source>
</evidence>
<evidence type="ECO:0000256" key="12">
    <source>
        <dbReference type="HAMAP-Rule" id="MF_00041"/>
    </source>
</evidence>
<keyword evidence="10 12" id="KW-0648">Protein biosynthesis</keyword>
<keyword evidence="5 12" id="KW-0436">Ligase</keyword>
<keyword evidence="7 12" id="KW-0547">Nucleotide-binding</keyword>
<dbReference type="InterPro" id="IPR032678">
    <property type="entry name" value="tRNA-synt_1_cat_dom"/>
</dbReference>
<feature type="binding site" evidence="12">
    <location>
        <position position="234"/>
    </location>
    <ligand>
        <name>Zn(2+)</name>
        <dbReference type="ChEBI" id="CHEBI:29105"/>
    </ligand>
</feature>
<feature type="binding site" evidence="12">
    <location>
        <position position="269"/>
    </location>
    <ligand>
        <name>ATP</name>
        <dbReference type="ChEBI" id="CHEBI:30616"/>
    </ligand>
</feature>
<dbReference type="GO" id="GO:0005829">
    <property type="term" value="C:cytosol"/>
    <property type="evidence" value="ECO:0007669"/>
    <property type="project" value="TreeGrafter"/>
</dbReference>
<feature type="binding site" evidence="12">
    <location>
        <position position="29"/>
    </location>
    <ligand>
        <name>Zn(2+)</name>
        <dbReference type="ChEBI" id="CHEBI:29105"/>
    </ligand>
</feature>
<evidence type="ECO:0000256" key="1">
    <source>
        <dbReference type="ARBA" id="ARBA00004496"/>
    </source>
</evidence>
<dbReference type="InterPro" id="IPR009080">
    <property type="entry name" value="tRNAsynth_Ia_anticodon-bd"/>
</dbReference>
<evidence type="ECO:0000256" key="5">
    <source>
        <dbReference type="ARBA" id="ARBA00022598"/>
    </source>
</evidence>
<keyword evidence="11 12" id="KW-0030">Aminoacyl-tRNA synthetase</keyword>
<evidence type="ECO:0000256" key="2">
    <source>
        <dbReference type="ARBA" id="ARBA00005594"/>
    </source>
</evidence>
<evidence type="ECO:0000256" key="7">
    <source>
        <dbReference type="ARBA" id="ARBA00022741"/>
    </source>
</evidence>
<dbReference type="AlphaFoldDB" id="E1YMS9"/>
<dbReference type="CDD" id="cd00672">
    <property type="entry name" value="CysRS_core"/>
    <property type="match status" value="1"/>
</dbReference>
<reference evidence="14" key="1">
    <citation type="journal article" date="2011" name="Environ. Microbiol.">
        <title>Genomic insights into the metabolic potential of the polycyclic aromatic hydrocarbon degrading sulfate-reducing Deltaproteobacterium N47.</title>
        <authorList>
            <person name="Bergmann F."/>
            <person name="Selesi D."/>
            <person name="Weinmaier T."/>
            <person name="Tischler P."/>
            <person name="Rattei T."/>
            <person name="Meckenstock R.U."/>
        </authorList>
    </citation>
    <scope>NUCLEOTIDE SEQUENCE</scope>
</reference>
<dbReference type="InterPro" id="IPR015273">
    <property type="entry name" value="Cys-tRNA-synt_Ia_DALR"/>
</dbReference>
<dbReference type="InterPro" id="IPR015803">
    <property type="entry name" value="Cys-tRNA-ligase"/>
</dbReference>
<dbReference type="GO" id="GO:0004817">
    <property type="term" value="F:cysteine-tRNA ligase activity"/>
    <property type="evidence" value="ECO:0007669"/>
    <property type="project" value="UniProtKB-UniRule"/>
</dbReference>
<evidence type="ECO:0000256" key="8">
    <source>
        <dbReference type="ARBA" id="ARBA00022833"/>
    </source>
</evidence>
<evidence type="ECO:0000313" key="14">
    <source>
        <dbReference type="EMBL" id="CBX31873.1"/>
    </source>
</evidence>
<dbReference type="InterPro" id="IPR014729">
    <property type="entry name" value="Rossmann-like_a/b/a_fold"/>
</dbReference>
<dbReference type="PANTHER" id="PTHR10890">
    <property type="entry name" value="CYSTEINYL-TRNA SYNTHETASE"/>
    <property type="match status" value="1"/>
</dbReference>
<dbReference type="Pfam" id="PF09190">
    <property type="entry name" value="DALR_2"/>
    <property type="match status" value="1"/>
</dbReference>
<dbReference type="Gene3D" id="1.20.120.640">
    <property type="entry name" value="Anticodon-binding domain of a subclass of class I aminoacyl-tRNA synthetases"/>
    <property type="match status" value="1"/>
</dbReference>
<feature type="domain" description="Cysteinyl-tRNA synthetase class Ia DALR" evidence="13">
    <location>
        <begin position="347"/>
        <end position="413"/>
    </location>
</feature>
<feature type="short sequence motif" description="'KMSKS' region" evidence="12">
    <location>
        <begin position="266"/>
        <end position="270"/>
    </location>
</feature>
<comment type="subcellular location">
    <subcellularLocation>
        <location evidence="1 12">Cytoplasm</location>
    </subcellularLocation>
</comment>
<comment type="catalytic activity">
    <reaction evidence="12">
        <text>tRNA(Cys) + L-cysteine + ATP = L-cysteinyl-tRNA(Cys) + AMP + diphosphate</text>
        <dbReference type="Rhea" id="RHEA:17773"/>
        <dbReference type="Rhea" id="RHEA-COMP:9661"/>
        <dbReference type="Rhea" id="RHEA-COMP:9679"/>
        <dbReference type="ChEBI" id="CHEBI:30616"/>
        <dbReference type="ChEBI" id="CHEBI:33019"/>
        <dbReference type="ChEBI" id="CHEBI:35235"/>
        <dbReference type="ChEBI" id="CHEBI:78442"/>
        <dbReference type="ChEBI" id="CHEBI:78517"/>
        <dbReference type="ChEBI" id="CHEBI:456215"/>
        <dbReference type="EC" id="6.1.1.16"/>
    </reaction>
</comment>
<dbReference type="HAMAP" id="MF_00041">
    <property type="entry name" value="Cys_tRNA_synth"/>
    <property type="match status" value="1"/>
</dbReference>
<evidence type="ECO:0000256" key="11">
    <source>
        <dbReference type="ARBA" id="ARBA00023146"/>
    </source>
</evidence>
<dbReference type="GO" id="GO:0008270">
    <property type="term" value="F:zinc ion binding"/>
    <property type="evidence" value="ECO:0007669"/>
    <property type="project" value="UniProtKB-UniRule"/>
</dbReference>
<evidence type="ECO:0000256" key="6">
    <source>
        <dbReference type="ARBA" id="ARBA00022723"/>
    </source>
</evidence>
<keyword evidence="9 12" id="KW-0067">ATP-binding</keyword>
<dbReference type="GO" id="GO:0005524">
    <property type="term" value="F:ATP binding"/>
    <property type="evidence" value="ECO:0007669"/>
    <property type="project" value="UniProtKB-UniRule"/>
</dbReference>
<evidence type="ECO:0000256" key="3">
    <source>
        <dbReference type="ARBA" id="ARBA00011245"/>
    </source>
</evidence>
<dbReference type="FunFam" id="3.40.50.620:FF:000009">
    <property type="entry name" value="Cysteine--tRNA ligase"/>
    <property type="match status" value="1"/>
</dbReference>
<comment type="similarity">
    <text evidence="2 12">Belongs to the class-I aminoacyl-tRNA synthetase family.</text>
</comment>
<dbReference type="EMBL" id="FR695880">
    <property type="protein sequence ID" value="CBX31873.1"/>
    <property type="molecule type" value="Genomic_DNA"/>
</dbReference>
<dbReference type="PANTHER" id="PTHR10890:SF3">
    <property type="entry name" value="CYSTEINE--TRNA LIGASE, CYTOPLASMIC"/>
    <property type="match status" value="1"/>
</dbReference>
<dbReference type="Gene3D" id="3.40.50.620">
    <property type="entry name" value="HUPs"/>
    <property type="match status" value="1"/>
</dbReference>
<dbReference type="Pfam" id="PF01406">
    <property type="entry name" value="tRNA-synt_1e"/>
    <property type="match status" value="1"/>
</dbReference>